<accession>A0AAU8GTF0</accession>
<reference evidence="1" key="1">
    <citation type="submission" date="2024-05" db="EMBL/GenBank/DDBJ databases">
        <authorList>
            <person name="Angeles D.G."/>
            <person name="Arvik A.J."/>
            <person name="Ashton K.E."/>
            <person name="Baker A.G."/>
            <person name="Benitez E."/>
            <person name="Boateng E.S."/>
            <person name="Bopp L.A."/>
            <person name="Canales M.Y."/>
            <person name="Cho C.S."/>
            <person name="Denby A.C."/>
            <person name="Ferrell L.E."/>
            <person name="Gates K.A."/>
            <person name="Goitom S."/>
            <person name="Griffith A.H."/>
            <person name="Hassan A.M."/>
            <person name="James S.C."/>
            <person name="Javed S.A."/>
            <person name="Jordan A.B."/>
            <person name="Kershner D.C."/>
            <person name="Kudva A.P."/>
            <person name="Liu S."/>
            <person name="Loosemore S.B."/>
            <person name="Lyle H.E."/>
            <person name="Mahmud R."/>
            <person name="Martey A."/>
            <person name="Martin B.S."/>
            <person name="Martin C.E."/>
            <person name="Martin G.J."/>
            <person name="McClellan E."/>
            <person name="Paladino M.R."/>
            <person name="Papa A.R."/>
            <person name="Perez K."/>
            <person name="Rhodes B.E."/>
            <person name="Riddervold E.J."/>
            <person name="Roudabush H."/>
            <person name="Ruiz I.A."/>
            <person name="Russell E.L."/>
            <person name="Sams C.E."/>
            <person name="Shin S."/>
            <person name="Smith G.L."/>
            <person name="Snowman J.L."/>
            <person name="Timberlake T."/>
            <person name="Tucker Z.R."/>
            <person name="Vashistha N."/>
            <person name="Voshell S.M."/>
            <person name="Vuppala S."/>
            <person name="Wallace A.L."/>
            <person name="Ko C."/>
            <person name="Russell D.A."/>
            <person name="Jacobs-Sera D."/>
            <person name="Hatfull G.F."/>
        </authorList>
    </citation>
    <scope>NUCLEOTIDE SEQUENCE</scope>
</reference>
<organism evidence="1">
    <name type="scientific">Mycobacterium phage BabyBack</name>
    <dbReference type="NCBI Taxonomy" id="3158877"/>
    <lineage>
        <taxon>Viruses</taxon>
        <taxon>Duplodnaviria</taxon>
        <taxon>Heunggongvirae</taxon>
        <taxon>Uroviricota</taxon>
        <taxon>Caudoviricetes</taxon>
    </lineage>
</organism>
<name>A0AAU8GTF0_9CAUD</name>
<dbReference type="EMBL" id="PP758916">
    <property type="protein sequence ID" value="XCH44224.1"/>
    <property type="molecule type" value="Genomic_DNA"/>
</dbReference>
<gene>
    <name evidence="1" type="primary">2</name>
    <name evidence="1" type="ORF">SEA_BABYBACK_2</name>
</gene>
<dbReference type="InterPro" id="IPR024079">
    <property type="entry name" value="MetalloPept_cat_dom_sf"/>
</dbReference>
<dbReference type="GO" id="GO:0008237">
    <property type="term" value="F:metallopeptidase activity"/>
    <property type="evidence" value="ECO:0007669"/>
    <property type="project" value="UniProtKB-KW"/>
</dbReference>
<evidence type="ECO:0000313" key="1">
    <source>
        <dbReference type="EMBL" id="XCH44224.1"/>
    </source>
</evidence>
<keyword evidence="1" id="KW-0645">Protease</keyword>
<sequence>MVIHYGDGLTQAQRDKQQQMLDQLPDNAMDRLRETGTQIWVGRRADETPGWAGLAQETGWTSTDTIADGRQLGSLSFYVGHRNELYISVDHPGGSVNVYVHELGHAIDYQWTGDGRLISDDVEWQSLHNTHIKNNPDIDSYYRGGPSGTNDASGRKELFAEGYAIYNKYGRAALVGWTKSVDAADTMIAIWKRYGVIE</sequence>
<protein>
    <submittedName>
        <fullName evidence="1">Metalloprotease</fullName>
    </submittedName>
</protein>
<keyword evidence="1" id="KW-0378">Hydrolase</keyword>
<dbReference type="Gene3D" id="3.40.390.10">
    <property type="entry name" value="Collagenase (Catalytic Domain)"/>
    <property type="match status" value="1"/>
</dbReference>
<keyword evidence="1" id="KW-0482">Metalloprotease</keyword>
<proteinExistence type="predicted"/>
<dbReference type="SUPFAM" id="SSF55486">
    <property type="entry name" value="Metalloproteases ('zincins'), catalytic domain"/>
    <property type="match status" value="1"/>
</dbReference>